<dbReference type="EMBL" id="WFLN01000010">
    <property type="protein sequence ID" value="KAB8027984.1"/>
    <property type="molecule type" value="Genomic_DNA"/>
</dbReference>
<dbReference type="PANTHER" id="PTHR28055:SF1">
    <property type="entry name" value="ALTERED INHERITANCE OF MITOCHONDRIA PROTEIN 41, MITOCHONDRIAL"/>
    <property type="match status" value="1"/>
</dbReference>
<dbReference type="InterPro" id="IPR019004">
    <property type="entry name" value="YqeY/Aim41"/>
</dbReference>
<proteinExistence type="predicted"/>
<name>A0A833N372_9BACT</name>
<keyword evidence="2" id="KW-1185">Reference proteome</keyword>
<sequence>MKDSTKTGMVFGSLKRNKGRKMASLKEKLKEDLKLALKEQDKETLSVVRMLISAIQYGETAAKPIPEFDSVLTYRKQLLDSLEMFPKGSDKQIQIEKELNIVEKYMPKAPTEHELQNIIKEKINGVPKEEKINIGLIMKELKQSFPTCDGKSVMALIQKEAAERK</sequence>
<reference evidence="1 2" key="1">
    <citation type="submission" date="2019-10" db="EMBL/GenBank/DDBJ databases">
        <title>New genus of Silvanigrellaceae.</title>
        <authorList>
            <person name="Pitt A."/>
            <person name="Hahn M.W."/>
        </authorList>
    </citation>
    <scope>NUCLEOTIDE SEQUENCE [LARGE SCALE GENOMIC DNA]</scope>
    <source>
        <strain evidence="1 2">33A1-SZDP</strain>
    </source>
</reference>
<evidence type="ECO:0000313" key="1">
    <source>
        <dbReference type="EMBL" id="KAB8027984.1"/>
    </source>
</evidence>
<dbReference type="Gene3D" id="1.10.1510.10">
    <property type="entry name" value="Uncharacterised protein YqeY/AIM41 PF09424, N-terminal domain"/>
    <property type="match status" value="1"/>
</dbReference>
<evidence type="ECO:0000313" key="2">
    <source>
        <dbReference type="Proteomes" id="UP000442694"/>
    </source>
</evidence>
<dbReference type="InterPro" id="IPR023168">
    <property type="entry name" value="GatB_Yqey_C_2"/>
</dbReference>
<dbReference type="AlphaFoldDB" id="A0A833N372"/>
<dbReference type="Pfam" id="PF09424">
    <property type="entry name" value="YqeY"/>
    <property type="match status" value="1"/>
</dbReference>
<dbReference type="GO" id="GO:0016884">
    <property type="term" value="F:carbon-nitrogen ligase activity, with glutamine as amido-N-donor"/>
    <property type="evidence" value="ECO:0007669"/>
    <property type="project" value="InterPro"/>
</dbReference>
<gene>
    <name evidence="1" type="ORF">GCL57_13090</name>
</gene>
<dbReference type="Proteomes" id="UP000442694">
    <property type="component" value="Unassembled WGS sequence"/>
</dbReference>
<dbReference type="Gene3D" id="1.10.10.410">
    <property type="match status" value="1"/>
</dbReference>
<protein>
    <recommendedName>
        <fullName evidence="3">YqeY-like protein</fullName>
    </recommendedName>
</protein>
<dbReference type="SUPFAM" id="SSF89095">
    <property type="entry name" value="GatB/YqeY motif"/>
    <property type="match status" value="1"/>
</dbReference>
<accession>A0A833N372</accession>
<organism evidence="1 2">
    <name type="scientific">Fluviispira multicolorata</name>
    <dbReference type="NCBI Taxonomy" id="2654512"/>
    <lineage>
        <taxon>Bacteria</taxon>
        <taxon>Pseudomonadati</taxon>
        <taxon>Bdellovibrionota</taxon>
        <taxon>Oligoflexia</taxon>
        <taxon>Silvanigrellales</taxon>
        <taxon>Silvanigrellaceae</taxon>
        <taxon>Fluviispira</taxon>
    </lineage>
</organism>
<dbReference type="InterPro" id="IPR042184">
    <property type="entry name" value="YqeY/Aim41_N"/>
</dbReference>
<dbReference type="PANTHER" id="PTHR28055">
    <property type="entry name" value="ALTERED INHERITANCE OF MITOCHONDRIA PROTEIN 41, MITOCHONDRIAL"/>
    <property type="match status" value="1"/>
</dbReference>
<dbReference type="InterPro" id="IPR003789">
    <property type="entry name" value="Asn/Gln_tRNA_amidoTrase-B-like"/>
</dbReference>
<evidence type="ECO:0008006" key="3">
    <source>
        <dbReference type="Google" id="ProtNLM"/>
    </source>
</evidence>
<comment type="caution">
    <text evidence="1">The sequence shown here is derived from an EMBL/GenBank/DDBJ whole genome shotgun (WGS) entry which is preliminary data.</text>
</comment>